<name>A0A6P8BY82_PUNGR</name>
<gene>
    <name evidence="4" type="primary">LOC116188847</name>
</gene>
<dbReference type="GO" id="GO:0006952">
    <property type="term" value="P:defense response"/>
    <property type="evidence" value="ECO:0007669"/>
    <property type="project" value="UniProtKB-KW"/>
</dbReference>
<proteinExistence type="predicted"/>
<dbReference type="InterPro" id="IPR057135">
    <property type="entry name" value="At4g27190-like_LRR"/>
</dbReference>
<dbReference type="RefSeq" id="XP_031374168.1">
    <property type="nucleotide sequence ID" value="XM_031518308.1"/>
</dbReference>
<accession>A0A6P8BY82</accession>
<keyword evidence="1" id="KW-0611">Plant defense</keyword>
<evidence type="ECO:0000313" key="4">
    <source>
        <dbReference type="RefSeq" id="XP_031374168.1"/>
    </source>
</evidence>
<dbReference type="GeneID" id="116188847"/>
<sequence length="287" mass="31691">MAVLLPTDPSPSTVSLSLTALTSLSIREIEDAEQLPVELFQSLQSLEIGDCPRLKALPLGAVLRSISTLETLIISDCPELDLSTENDGDDDDGGNAEGMTDLLQLQGHHKLRHLTIKGIHKAECLPGWFQYLSNLQSLTIGNCEGLKSLLPVRLSLPLLTTLDSLVLYICPELDLSIGESEDMPMAAYSQFTKLRNLVFYDIKKMAAYSHLTNLEDLRIQCCNNLKALPEWFPNLTSLKYLVIVNCGEELTRRCQGKNGGGEDWPKISHIPQLVVVRADLNGHLKSL</sequence>
<evidence type="ECO:0000256" key="1">
    <source>
        <dbReference type="ARBA" id="ARBA00022821"/>
    </source>
</evidence>
<dbReference type="Gene3D" id="3.80.10.10">
    <property type="entry name" value="Ribonuclease Inhibitor"/>
    <property type="match status" value="3"/>
</dbReference>
<organism evidence="3 4">
    <name type="scientific">Punica granatum</name>
    <name type="common">Pomegranate</name>
    <dbReference type="NCBI Taxonomy" id="22663"/>
    <lineage>
        <taxon>Eukaryota</taxon>
        <taxon>Viridiplantae</taxon>
        <taxon>Streptophyta</taxon>
        <taxon>Embryophyta</taxon>
        <taxon>Tracheophyta</taxon>
        <taxon>Spermatophyta</taxon>
        <taxon>Magnoliopsida</taxon>
        <taxon>eudicotyledons</taxon>
        <taxon>Gunneridae</taxon>
        <taxon>Pentapetalae</taxon>
        <taxon>rosids</taxon>
        <taxon>malvids</taxon>
        <taxon>Myrtales</taxon>
        <taxon>Lythraceae</taxon>
        <taxon>Punica</taxon>
    </lineage>
</organism>
<dbReference type="PANTHER" id="PTHR36766">
    <property type="entry name" value="PLANT BROAD-SPECTRUM MILDEW RESISTANCE PROTEIN RPW8"/>
    <property type="match status" value="1"/>
</dbReference>
<dbReference type="Pfam" id="PF23247">
    <property type="entry name" value="LRR_RPS2"/>
    <property type="match status" value="1"/>
</dbReference>
<evidence type="ECO:0000259" key="2">
    <source>
        <dbReference type="Pfam" id="PF23247"/>
    </source>
</evidence>
<keyword evidence="3" id="KW-1185">Reference proteome</keyword>
<dbReference type="OrthoDB" id="2018467at2759"/>
<reference evidence="4" key="2">
    <citation type="submission" date="2025-08" db="UniProtKB">
        <authorList>
            <consortium name="RefSeq"/>
        </authorList>
    </citation>
    <scope>IDENTIFICATION</scope>
    <source>
        <tissue evidence="4">Leaf</tissue>
    </source>
</reference>
<protein>
    <submittedName>
        <fullName evidence="4">Disease resistance protein RGA2-like</fullName>
    </submittedName>
</protein>
<evidence type="ECO:0000313" key="3">
    <source>
        <dbReference type="Proteomes" id="UP000515151"/>
    </source>
</evidence>
<reference evidence="3" key="1">
    <citation type="journal article" date="2020" name="Plant Biotechnol. J.">
        <title>The pomegranate (Punica granatum L.) draft genome dissects genetic divergence between soft- and hard-seeded cultivars.</title>
        <authorList>
            <person name="Luo X."/>
            <person name="Li H."/>
            <person name="Wu Z."/>
            <person name="Yao W."/>
            <person name="Zhao P."/>
            <person name="Cao D."/>
            <person name="Yu H."/>
            <person name="Li K."/>
            <person name="Poudel K."/>
            <person name="Zhao D."/>
            <person name="Zhang F."/>
            <person name="Xia X."/>
            <person name="Chen L."/>
            <person name="Wang Q."/>
            <person name="Jing D."/>
            <person name="Cao S."/>
        </authorList>
    </citation>
    <scope>NUCLEOTIDE SEQUENCE [LARGE SCALE GENOMIC DNA]</scope>
    <source>
        <strain evidence="3">cv. Tunisia</strain>
    </source>
</reference>
<dbReference type="InterPro" id="IPR032675">
    <property type="entry name" value="LRR_dom_sf"/>
</dbReference>
<dbReference type="Proteomes" id="UP000515151">
    <property type="component" value="Chromosome 8"/>
</dbReference>
<dbReference type="PANTHER" id="PTHR36766:SF40">
    <property type="entry name" value="DISEASE RESISTANCE PROTEIN RGA3"/>
    <property type="match status" value="1"/>
</dbReference>
<dbReference type="SUPFAM" id="SSF52047">
    <property type="entry name" value="RNI-like"/>
    <property type="match status" value="1"/>
</dbReference>
<dbReference type="AlphaFoldDB" id="A0A6P8BY82"/>
<feature type="domain" description="Disease resistance protein At4g27190-like leucine-rich repeats" evidence="2">
    <location>
        <begin position="24"/>
        <end position="170"/>
    </location>
</feature>